<organism evidence="4 5">
    <name type="scientific">Alkalimarinus alittae</name>
    <dbReference type="NCBI Taxonomy" id="2961619"/>
    <lineage>
        <taxon>Bacteria</taxon>
        <taxon>Pseudomonadati</taxon>
        <taxon>Pseudomonadota</taxon>
        <taxon>Gammaproteobacteria</taxon>
        <taxon>Alteromonadales</taxon>
        <taxon>Alteromonadaceae</taxon>
        <taxon>Alkalimarinus</taxon>
    </lineage>
</organism>
<dbReference type="PROSITE" id="PS01319">
    <property type="entry name" value="RBFA"/>
    <property type="match status" value="1"/>
</dbReference>
<comment type="subunit">
    <text evidence="2">Monomer. Binds 30S ribosomal subunits, but not 50S ribosomal subunits or 70S ribosomes.</text>
</comment>
<accession>A0ABY6N445</accession>
<protein>
    <recommendedName>
        <fullName evidence="2">Ribosome-binding factor A</fullName>
    </recommendedName>
</protein>
<keyword evidence="2" id="KW-0963">Cytoplasm</keyword>
<evidence type="ECO:0000256" key="2">
    <source>
        <dbReference type="HAMAP-Rule" id="MF_00003"/>
    </source>
</evidence>
<comment type="function">
    <text evidence="2">One of several proteins that assist in the late maturation steps of the functional core of the 30S ribosomal subunit. Associates with free 30S ribosomal subunits (but not with 30S subunits that are part of 70S ribosomes or polysomes). Required for efficient processing of 16S rRNA. May interact with the 5'-terminal helix region of 16S rRNA.</text>
</comment>
<gene>
    <name evidence="2 4" type="primary">rbfA</name>
    <name evidence="4" type="ORF">NKI27_03645</name>
</gene>
<evidence type="ECO:0000256" key="3">
    <source>
        <dbReference type="SAM" id="MobiDB-lite"/>
    </source>
</evidence>
<dbReference type="Pfam" id="PF02033">
    <property type="entry name" value="RBFA"/>
    <property type="match status" value="1"/>
</dbReference>
<sequence length="140" mass="16004">MPKEFSRTQRIADQIQRELAQLVQTGLKDPRIGMVTINDVRVSRDMGYADVYITVLTAEELNEHSDEIKMTLDVLNKAAGFLRNELGRSIQIRMVPHLRFYFDKTVGEGRRMSTLIDQARSKDQQLAGNRSDTSTDESED</sequence>
<dbReference type="InterPro" id="IPR023799">
    <property type="entry name" value="RbfA_dom_sf"/>
</dbReference>
<dbReference type="Gene3D" id="3.30.300.20">
    <property type="match status" value="1"/>
</dbReference>
<dbReference type="EMBL" id="CP100390">
    <property type="protein sequence ID" value="UZE96854.1"/>
    <property type="molecule type" value="Genomic_DNA"/>
</dbReference>
<dbReference type="PANTHER" id="PTHR33515">
    <property type="entry name" value="RIBOSOME-BINDING FACTOR A, CHLOROPLASTIC-RELATED"/>
    <property type="match status" value="1"/>
</dbReference>
<dbReference type="InterPro" id="IPR000238">
    <property type="entry name" value="RbfA"/>
</dbReference>
<proteinExistence type="inferred from homology"/>
<comment type="similarity">
    <text evidence="2">Belongs to the RbfA family.</text>
</comment>
<dbReference type="InterPro" id="IPR020053">
    <property type="entry name" value="Ribosome-bd_factorA_CS"/>
</dbReference>
<reference evidence="4" key="1">
    <citation type="submission" date="2022-06" db="EMBL/GenBank/DDBJ databases">
        <title>Alkalimarinus sp. nov., isolated from gut of a Alitta virens.</title>
        <authorList>
            <person name="Yang A.I."/>
            <person name="Shin N.-R."/>
        </authorList>
    </citation>
    <scope>NUCLEOTIDE SEQUENCE</scope>
    <source>
        <strain evidence="4">A2M4</strain>
    </source>
</reference>
<feature type="region of interest" description="Disordered" evidence="3">
    <location>
        <begin position="118"/>
        <end position="140"/>
    </location>
</feature>
<comment type="subcellular location">
    <subcellularLocation>
        <location evidence="2">Cytoplasm</location>
    </subcellularLocation>
</comment>
<evidence type="ECO:0000256" key="1">
    <source>
        <dbReference type="ARBA" id="ARBA00022517"/>
    </source>
</evidence>
<dbReference type="RefSeq" id="WP_265048339.1">
    <property type="nucleotide sequence ID" value="NZ_CP100390.1"/>
</dbReference>
<keyword evidence="1 2" id="KW-0690">Ribosome biogenesis</keyword>
<evidence type="ECO:0000313" key="5">
    <source>
        <dbReference type="Proteomes" id="UP001163739"/>
    </source>
</evidence>
<dbReference type="Proteomes" id="UP001163739">
    <property type="component" value="Chromosome"/>
</dbReference>
<dbReference type="HAMAP" id="MF_00003">
    <property type="entry name" value="RbfA"/>
    <property type="match status" value="1"/>
</dbReference>
<keyword evidence="5" id="KW-1185">Reference proteome</keyword>
<dbReference type="InterPro" id="IPR015946">
    <property type="entry name" value="KH_dom-like_a/b"/>
</dbReference>
<name>A0ABY6N445_9ALTE</name>
<dbReference type="SUPFAM" id="SSF89919">
    <property type="entry name" value="Ribosome-binding factor A, RbfA"/>
    <property type="match status" value="1"/>
</dbReference>
<dbReference type="NCBIfam" id="TIGR00082">
    <property type="entry name" value="rbfA"/>
    <property type="match status" value="1"/>
</dbReference>
<dbReference type="PANTHER" id="PTHR33515:SF1">
    <property type="entry name" value="RIBOSOME-BINDING FACTOR A, CHLOROPLASTIC-RELATED"/>
    <property type="match status" value="1"/>
</dbReference>
<evidence type="ECO:0000313" key="4">
    <source>
        <dbReference type="EMBL" id="UZE96854.1"/>
    </source>
</evidence>